<dbReference type="HAMAP" id="MF_00835">
    <property type="entry name" value="BioC"/>
    <property type="match status" value="1"/>
</dbReference>
<keyword evidence="6 8" id="KW-0949">S-adenosyl-L-methionine</keyword>
<dbReference type="STRING" id="1400863.BN873_150058"/>
<dbReference type="NCBIfam" id="TIGR02072">
    <property type="entry name" value="BioC"/>
    <property type="match status" value="1"/>
</dbReference>
<evidence type="ECO:0000256" key="1">
    <source>
        <dbReference type="ARBA" id="ARBA00000852"/>
    </source>
</evidence>
<dbReference type="GO" id="GO:0032259">
    <property type="term" value="P:methylation"/>
    <property type="evidence" value="ECO:0007669"/>
    <property type="project" value="UniProtKB-KW"/>
</dbReference>
<dbReference type="EMBL" id="CBTJ020000020">
    <property type="protein sequence ID" value="CDI01270.1"/>
    <property type="molecule type" value="Genomic_DNA"/>
</dbReference>
<evidence type="ECO:0000256" key="6">
    <source>
        <dbReference type="ARBA" id="ARBA00022691"/>
    </source>
</evidence>
<evidence type="ECO:0000256" key="4">
    <source>
        <dbReference type="ARBA" id="ARBA00022603"/>
    </source>
</evidence>
<accession>W6M6A2</accession>
<dbReference type="RefSeq" id="WP_048670388.1">
    <property type="nucleotide sequence ID" value="NZ_CBTJ020000020.1"/>
</dbReference>
<comment type="pathway">
    <text evidence="2 8">Cofactor biosynthesis; biotin biosynthesis.</text>
</comment>
<dbReference type="PANTHER" id="PTHR13090">
    <property type="entry name" value="ARGININE-HYDROXYLASE NDUFAF5, MITOCHONDRIAL"/>
    <property type="match status" value="1"/>
</dbReference>
<dbReference type="InterPro" id="IPR013216">
    <property type="entry name" value="Methyltransf_11"/>
</dbReference>
<dbReference type="GO" id="GO:0008757">
    <property type="term" value="F:S-adenosylmethionine-dependent methyltransferase activity"/>
    <property type="evidence" value="ECO:0007669"/>
    <property type="project" value="InterPro"/>
</dbReference>
<reference evidence="10" key="2">
    <citation type="submission" date="2014-03" db="EMBL/GenBank/DDBJ databases">
        <title>Candidatus Competibacter-lineage genomes retrieved from metagenomes reveal functional metabolic diversity.</title>
        <authorList>
            <person name="McIlroy S.J."/>
            <person name="Albertsen M."/>
            <person name="Andresen E.K."/>
            <person name="Saunders A.M."/>
            <person name="Kristiansen R."/>
            <person name="Stokholm-Bjerregaard M."/>
            <person name="Nielsen K.L."/>
            <person name="Nielsen P.H."/>
        </authorList>
    </citation>
    <scope>NUCLEOTIDE SEQUENCE</scope>
    <source>
        <strain evidence="10">Run_A_D11</strain>
    </source>
</reference>
<keyword evidence="5 8" id="KW-0808">Transferase</keyword>
<reference evidence="10" key="1">
    <citation type="submission" date="2013-07" db="EMBL/GenBank/DDBJ databases">
        <authorList>
            <person name="McIlroy S."/>
        </authorList>
    </citation>
    <scope>NUCLEOTIDE SEQUENCE [LARGE SCALE GENOMIC DNA]</scope>
    <source>
        <strain evidence="10">Run_A_D11</strain>
    </source>
</reference>
<evidence type="ECO:0000256" key="3">
    <source>
        <dbReference type="ARBA" id="ARBA00012327"/>
    </source>
</evidence>
<protein>
    <recommendedName>
        <fullName evidence="3 8">Malonyl-[acyl-carrier protein] O-methyltransferase</fullName>
        <shortName evidence="8">Malonyl-ACP O-methyltransferase</shortName>
        <ecNumber evidence="3 8">2.1.1.197</ecNumber>
    </recommendedName>
    <alternativeName>
        <fullName evidence="8">Biotin synthesis protein BioC</fullName>
    </alternativeName>
</protein>
<gene>
    <name evidence="8 10" type="primary">bioC</name>
    <name evidence="10" type="ORF">BN873_150058</name>
</gene>
<dbReference type="Pfam" id="PF08241">
    <property type="entry name" value="Methyltransf_11"/>
    <property type="match status" value="1"/>
</dbReference>
<comment type="similarity">
    <text evidence="8">Belongs to the methyltransferase superfamily.</text>
</comment>
<dbReference type="UniPathway" id="UPA00078"/>
<evidence type="ECO:0000259" key="9">
    <source>
        <dbReference type="Pfam" id="PF08241"/>
    </source>
</evidence>
<proteinExistence type="inferred from homology"/>
<evidence type="ECO:0000256" key="2">
    <source>
        <dbReference type="ARBA" id="ARBA00004746"/>
    </source>
</evidence>
<dbReference type="InterPro" id="IPR050602">
    <property type="entry name" value="Malonyl-ACP_OMT"/>
</dbReference>
<dbReference type="InterPro" id="IPR029063">
    <property type="entry name" value="SAM-dependent_MTases_sf"/>
</dbReference>
<dbReference type="EC" id="2.1.1.197" evidence="3 8"/>
<dbReference type="PANTHER" id="PTHR13090:SF1">
    <property type="entry name" value="ARGININE-HYDROXYLASE NDUFAF5, MITOCHONDRIAL"/>
    <property type="match status" value="1"/>
</dbReference>
<sequence length="299" mass="33099">MGDAERLVFAVDRALLRQALQRAVLHYDRAAVVQREVGKRLLERLELIDLKPAVILDLGCGTGAITTLLFKKYRRAHVIGFDLASALVVAARKRAPWLRSLHGVVGEPESLPLANASCDLIFSNLLLQWSADLAPVFTEFRRVLKPGGVLFFSTLGPDTLSELRQSWRMADSHSHVNAFLDLHDIGDSLVRAGLSGPVMDVERLTLTYPQVDGLLRDLKDLGASNVITNRSRGLTGQARWRAVRAAYEKLRRPDGLLPVTCEVIYGHAWGPSAEQGHSRESGVAVFSLDRLRQGLRKSR</sequence>
<dbReference type="SUPFAM" id="SSF53335">
    <property type="entry name" value="S-adenosyl-L-methionine-dependent methyltransferases"/>
    <property type="match status" value="1"/>
</dbReference>
<evidence type="ECO:0000256" key="8">
    <source>
        <dbReference type="HAMAP-Rule" id="MF_00835"/>
    </source>
</evidence>
<evidence type="ECO:0000313" key="10">
    <source>
        <dbReference type="EMBL" id="CDI01270.1"/>
    </source>
</evidence>
<name>W6M6A2_9GAMM</name>
<comment type="caution">
    <text evidence="10">The sequence shown here is derived from an EMBL/GenBank/DDBJ whole genome shotgun (WGS) entry which is preliminary data.</text>
</comment>
<dbReference type="GO" id="GO:0102130">
    <property type="term" value="F:malonyl-CoA methyltransferase activity"/>
    <property type="evidence" value="ECO:0007669"/>
    <property type="project" value="UniProtKB-EC"/>
</dbReference>
<dbReference type="InterPro" id="IPR011814">
    <property type="entry name" value="BioC"/>
</dbReference>
<comment type="catalytic activity">
    <reaction evidence="1 8">
        <text>malonyl-[ACP] + S-adenosyl-L-methionine = malonyl-[ACP] methyl ester + S-adenosyl-L-homocysteine</text>
        <dbReference type="Rhea" id="RHEA:17105"/>
        <dbReference type="Rhea" id="RHEA-COMP:9623"/>
        <dbReference type="Rhea" id="RHEA-COMP:9954"/>
        <dbReference type="ChEBI" id="CHEBI:57856"/>
        <dbReference type="ChEBI" id="CHEBI:59789"/>
        <dbReference type="ChEBI" id="CHEBI:78449"/>
        <dbReference type="ChEBI" id="CHEBI:78845"/>
        <dbReference type="EC" id="2.1.1.197"/>
    </reaction>
</comment>
<keyword evidence="7 8" id="KW-0093">Biotin biosynthesis</keyword>
<feature type="domain" description="Methyltransferase type 11" evidence="9">
    <location>
        <begin position="56"/>
        <end position="152"/>
    </location>
</feature>
<organism evidence="10 11">
    <name type="scientific">Candidatus Competibacter denitrificans Run_A_D11</name>
    <dbReference type="NCBI Taxonomy" id="1400863"/>
    <lineage>
        <taxon>Bacteria</taxon>
        <taxon>Pseudomonadati</taxon>
        <taxon>Pseudomonadota</taxon>
        <taxon>Gammaproteobacteria</taxon>
        <taxon>Candidatus Competibacteraceae</taxon>
        <taxon>Candidatus Competibacter</taxon>
    </lineage>
</organism>
<comment type="function">
    <text evidence="8">Converts the free carboxyl group of a malonyl-thioester to its methyl ester by transfer of a methyl group from S-adenosyl-L-methionine (SAM). It allows to synthesize pimeloyl-ACP via the fatty acid synthetic pathway.</text>
</comment>
<dbReference type="Gene3D" id="3.40.50.150">
    <property type="entry name" value="Vaccinia Virus protein VP39"/>
    <property type="match status" value="1"/>
</dbReference>
<dbReference type="CDD" id="cd02440">
    <property type="entry name" value="AdoMet_MTases"/>
    <property type="match status" value="1"/>
</dbReference>
<dbReference type="AlphaFoldDB" id="W6M6A2"/>
<dbReference type="GO" id="GO:0009102">
    <property type="term" value="P:biotin biosynthetic process"/>
    <property type="evidence" value="ECO:0007669"/>
    <property type="project" value="UniProtKB-UniRule"/>
</dbReference>
<dbReference type="OrthoDB" id="9760689at2"/>
<keyword evidence="4 8" id="KW-0489">Methyltransferase</keyword>
<evidence type="ECO:0000313" key="11">
    <source>
        <dbReference type="Proteomes" id="UP000035760"/>
    </source>
</evidence>
<dbReference type="Proteomes" id="UP000035760">
    <property type="component" value="Unassembled WGS sequence"/>
</dbReference>
<evidence type="ECO:0000256" key="7">
    <source>
        <dbReference type="ARBA" id="ARBA00022756"/>
    </source>
</evidence>
<evidence type="ECO:0000256" key="5">
    <source>
        <dbReference type="ARBA" id="ARBA00022679"/>
    </source>
</evidence>
<keyword evidence="11" id="KW-1185">Reference proteome</keyword>
<dbReference type="GO" id="GO:0010340">
    <property type="term" value="F:carboxyl-O-methyltransferase activity"/>
    <property type="evidence" value="ECO:0007669"/>
    <property type="project" value="UniProtKB-UniRule"/>
</dbReference>